<proteinExistence type="predicted"/>
<dbReference type="InterPro" id="IPR051604">
    <property type="entry name" value="Ergot_Alk_Oxidoreductase"/>
</dbReference>
<dbReference type="RefSeq" id="WP_068927885.1">
    <property type="nucleotide sequence ID" value="NZ_BMQP01000043.1"/>
</dbReference>
<reference evidence="1" key="1">
    <citation type="submission" date="2021-01" db="EMBL/GenBank/DDBJ databases">
        <title>Whole genome shotgun sequence of Planobispora rosea NBRC 15558.</title>
        <authorList>
            <person name="Komaki H."/>
            <person name="Tamura T."/>
        </authorList>
    </citation>
    <scope>NUCLEOTIDE SEQUENCE</scope>
    <source>
        <strain evidence="1">NBRC 15558</strain>
    </source>
</reference>
<dbReference type="PANTHER" id="PTHR43162">
    <property type="match status" value="1"/>
</dbReference>
<evidence type="ECO:0000313" key="1">
    <source>
        <dbReference type="EMBL" id="GIH87674.1"/>
    </source>
</evidence>
<name>A0A8J3S6F5_PLARO</name>
<gene>
    <name evidence="1" type="ORF">Pro02_60820</name>
</gene>
<protein>
    <submittedName>
        <fullName evidence="1">Uncharacterized protein</fullName>
    </submittedName>
</protein>
<dbReference type="SUPFAM" id="SSF51735">
    <property type="entry name" value="NAD(P)-binding Rossmann-fold domains"/>
    <property type="match status" value="1"/>
</dbReference>
<accession>A0A8J3S6F5</accession>
<dbReference type="Proteomes" id="UP000655044">
    <property type="component" value="Unassembled WGS sequence"/>
</dbReference>
<dbReference type="AlphaFoldDB" id="A0A8J3S6F5"/>
<dbReference type="EMBL" id="BOOI01000065">
    <property type="protein sequence ID" value="GIH87674.1"/>
    <property type="molecule type" value="Genomic_DNA"/>
</dbReference>
<evidence type="ECO:0000313" key="2">
    <source>
        <dbReference type="Proteomes" id="UP000655044"/>
    </source>
</evidence>
<dbReference type="InterPro" id="IPR036291">
    <property type="entry name" value="NAD(P)-bd_dom_sf"/>
</dbReference>
<dbReference type="OrthoDB" id="3243290at2"/>
<dbReference type="Gene3D" id="3.90.25.10">
    <property type="entry name" value="UDP-galactose 4-epimerase, domain 1"/>
    <property type="match status" value="1"/>
</dbReference>
<sequence>MIRGPAGRGRVSVVAQDDIADDAAVRAPGGHAGRTYDVTGPENLTFAEIAAVVGSAAGRRVTYHPETLAEAYASRASYGAPAWQVDAWVSTCTAVAAGEMEGVSTAVPDVAGHPATSLADPLRNAR</sequence>
<organism evidence="1 2">
    <name type="scientific">Planobispora rosea</name>
    <dbReference type="NCBI Taxonomy" id="35762"/>
    <lineage>
        <taxon>Bacteria</taxon>
        <taxon>Bacillati</taxon>
        <taxon>Actinomycetota</taxon>
        <taxon>Actinomycetes</taxon>
        <taxon>Streptosporangiales</taxon>
        <taxon>Streptosporangiaceae</taxon>
        <taxon>Planobispora</taxon>
    </lineage>
</organism>
<dbReference type="PANTHER" id="PTHR43162:SF1">
    <property type="entry name" value="PRESTALK A DIFFERENTIATION PROTEIN A"/>
    <property type="match status" value="1"/>
</dbReference>
<dbReference type="Gene3D" id="3.40.50.720">
    <property type="entry name" value="NAD(P)-binding Rossmann-like Domain"/>
    <property type="match status" value="1"/>
</dbReference>
<comment type="caution">
    <text evidence="1">The sequence shown here is derived from an EMBL/GenBank/DDBJ whole genome shotgun (WGS) entry which is preliminary data.</text>
</comment>
<keyword evidence="2" id="KW-1185">Reference proteome</keyword>